<keyword evidence="1" id="KW-1133">Transmembrane helix</keyword>
<name>A0ABV3H7N7_9ACTN</name>
<organism evidence="2 3">
    <name type="scientific">Nonomuraea bangladeshensis</name>
    <dbReference type="NCBI Taxonomy" id="404385"/>
    <lineage>
        <taxon>Bacteria</taxon>
        <taxon>Bacillati</taxon>
        <taxon>Actinomycetota</taxon>
        <taxon>Actinomycetes</taxon>
        <taxon>Streptosporangiales</taxon>
        <taxon>Streptosporangiaceae</taxon>
        <taxon>Nonomuraea</taxon>
    </lineage>
</organism>
<keyword evidence="1" id="KW-0472">Membrane</keyword>
<proteinExistence type="predicted"/>
<protein>
    <submittedName>
        <fullName evidence="2">DUF3592 domain-containing protein</fullName>
    </submittedName>
</protein>
<accession>A0ABV3H7N7</accession>
<evidence type="ECO:0000313" key="2">
    <source>
        <dbReference type="EMBL" id="MEV4288190.1"/>
    </source>
</evidence>
<feature type="transmembrane region" description="Helical" evidence="1">
    <location>
        <begin position="6"/>
        <end position="28"/>
    </location>
</feature>
<dbReference type="EMBL" id="JBFARM010000006">
    <property type="protein sequence ID" value="MEV4288190.1"/>
    <property type="molecule type" value="Genomic_DNA"/>
</dbReference>
<reference evidence="2 3" key="1">
    <citation type="submission" date="2024-06" db="EMBL/GenBank/DDBJ databases">
        <title>The Natural Products Discovery Center: Release of the First 8490 Sequenced Strains for Exploring Actinobacteria Biosynthetic Diversity.</title>
        <authorList>
            <person name="Kalkreuter E."/>
            <person name="Kautsar S.A."/>
            <person name="Yang D."/>
            <person name="Bader C.D."/>
            <person name="Teijaro C.N."/>
            <person name="Fluegel L."/>
            <person name="Davis C.M."/>
            <person name="Simpson J.R."/>
            <person name="Lauterbach L."/>
            <person name="Steele A.D."/>
            <person name="Gui C."/>
            <person name="Meng S."/>
            <person name="Li G."/>
            <person name="Viehrig K."/>
            <person name="Ye F."/>
            <person name="Su P."/>
            <person name="Kiefer A.F."/>
            <person name="Nichols A."/>
            <person name="Cepeda A.J."/>
            <person name="Yan W."/>
            <person name="Fan B."/>
            <person name="Jiang Y."/>
            <person name="Adhikari A."/>
            <person name="Zheng C.-J."/>
            <person name="Schuster L."/>
            <person name="Cowan T.M."/>
            <person name="Smanski M.J."/>
            <person name="Chevrette M.G."/>
            <person name="De Carvalho L.P.S."/>
            <person name="Shen B."/>
        </authorList>
    </citation>
    <scope>NUCLEOTIDE SEQUENCE [LARGE SCALE GENOMIC DNA]</scope>
    <source>
        <strain evidence="2 3">NPDC049574</strain>
    </source>
</reference>
<comment type="caution">
    <text evidence="2">The sequence shown here is derived from an EMBL/GenBank/DDBJ whole genome shotgun (WGS) entry which is preliminary data.</text>
</comment>
<sequence length="135" mass="14678">MSSVTWLPLTIAGVTMLITAGVWVPIAVAARAGRQLLATGVPAQAVVESVTDTGMSVNERPVVRFVLAVRGADGEVYRVTHRQSLPRIPMGILAPGAVLPVRVDRQRRERVRIDWAAWQPAPGAYPAPYPYNMPR</sequence>
<keyword evidence="1" id="KW-0812">Transmembrane</keyword>
<gene>
    <name evidence="2" type="ORF">AB0K40_21970</name>
</gene>
<dbReference type="RefSeq" id="WP_364452704.1">
    <property type="nucleotide sequence ID" value="NZ_JBFARM010000006.1"/>
</dbReference>
<evidence type="ECO:0000313" key="3">
    <source>
        <dbReference type="Proteomes" id="UP001552427"/>
    </source>
</evidence>
<evidence type="ECO:0000256" key="1">
    <source>
        <dbReference type="SAM" id="Phobius"/>
    </source>
</evidence>
<dbReference type="Proteomes" id="UP001552427">
    <property type="component" value="Unassembled WGS sequence"/>
</dbReference>
<keyword evidence="3" id="KW-1185">Reference proteome</keyword>